<dbReference type="AlphaFoldDB" id="A0A413XHD1"/>
<dbReference type="EMBL" id="BQNJ01000001">
    <property type="protein sequence ID" value="GKG98754.1"/>
    <property type="molecule type" value="Genomic_DNA"/>
</dbReference>
<evidence type="ECO:0000256" key="1">
    <source>
        <dbReference type="PROSITE-ProRule" id="PRU01016"/>
    </source>
</evidence>
<dbReference type="PANTHER" id="PTHR10629:SF52">
    <property type="entry name" value="DNA (CYTOSINE-5)-METHYLTRANSFERASE 1"/>
    <property type="match status" value="1"/>
</dbReference>
<dbReference type="Proteomes" id="UP001055091">
    <property type="component" value="Unassembled WGS sequence"/>
</dbReference>
<organism evidence="2 3">
    <name type="scientific">Hungatella hathewayi</name>
    <dbReference type="NCBI Taxonomy" id="154046"/>
    <lineage>
        <taxon>Bacteria</taxon>
        <taxon>Bacillati</taxon>
        <taxon>Bacillota</taxon>
        <taxon>Clostridia</taxon>
        <taxon>Lachnospirales</taxon>
        <taxon>Lachnospiraceae</taxon>
        <taxon>Hungatella</taxon>
    </lineage>
</organism>
<dbReference type="SUPFAM" id="SSF53335">
    <property type="entry name" value="S-adenosyl-L-methionine-dependent methyltransferases"/>
    <property type="match status" value="2"/>
</dbReference>
<protein>
    <submittedName>
        <fullName evidence="2">DNA methyltransferase</fullName>
    </submittedName>
</protein>
<dbReference type="GO" id="GO:0003677">
    <property type="term" value="F:DNA binding"/>
    <property type="evidence" value="ECO:0007669"/>
    <property type="project" value="TreeGrafter"/>
</dbReference>
<dbReference type="Pfam" id="PF00145">
    <property type="entry name" value="DNA_methylase"/>
    <property type="match status" value="2"/>
</dbReference>
<dbReference type="GO" id="GO:0032259">
    <property type="term" value="P:methylation"/>
    <property type="evidence" value="ECO:0007669"/>
    <property type="project" value="UniProtKB-KW"/>
</dbReference>
<dbReference type="GeneID" id="93147324"/>
<reference evidence="2" key="1">
    <citation type="submission" date="2022-01" db="EMBL/GenBank/DDBJ databases">
        <title>Novel bile acid biosynthetic pathways are enriched in the microbiome of centenarians.</title>
        <authorList>
            <person name="Sato Y."/>
            <person name="Atarashi K."/>
            <person name="Plichta R.D."/>
            <person name="Arai Y."/>
            <person name="Sasajima S."/>
            <person name="Kearney M.S."/>
            <person name="Suda W."/>
            <person name="Takeshita K."/>
            <person name="Sasaki T."/>
            <person name="Okamoto S."/>
            <person name="Skelly N.A."/>
            <person name="Okamura Y."/>
            <person name="Vlamakis H."/>
            <person name="Li Y."/>
            <person name="Tanoue T."/>
            <person name="Takei H."/>
            <person name="Nittono H."/>
            <person name="Narushima S."/>
            <person name="Irie J."/>
            <person name="Itoh H."/>
            <person name="Moriya K."/>
            <person name="Sugiura Y."/>
            <person name="Suematsu M."/>
            <person name="Moritoki N."/>
            <person name="Shibata S."/>
            <person name="Littman R.D."/>
            <person name="Fischbach A.M."/>
            <person name="Uwamino Y."/>
            <person name="Inoue T."/>
            <person name="Honda A."/>
            <person name="Hattori M."/>
            <person name="Murai T."/>
            <person name="Xavier J.R."/>
            <person name="Hirose N."/>
            <person name="Honda K."/>
        </authorList>
    </citation>
    <scope>NUCLEOTIDE SEQUENCE</scope>
    <source>
        <strain evidence="2">CE91-St55</strain>
    </source>
</reference>
<name>A0A413XHD1_9FIRM</name>
<dbReference type="InterPro" id="IPR050390">
    <property type="entry name" value="C5-Methyltransferase"/>
</dbReference>
<proteinExistence type="inferred from homology"/>
<sequence>MLKTIDLFAGAGGLSYGFESTGEFLIVAAAENNKNARKTYIENHKGRNDIRMIPDVRGYDFSALASEFDGIDVVIGGPPCQGFSNANRQKNHIISMNNSLVKEFFRAIREIRPKAFVMENVSMLSSETHRFYDSTIDHGIVTALGVKMREDELVLSDSDYNGYNLMNIIEADEVVNYKISDELFQLLYVLYKNRNNEERLPKYIDNKSKLIIDRIASQTEEVKNNLDFLGRIAHLINTEQIKKCFTELGQFIKFQKTFRLKEELDSNKIIYEIESDPETGKLIARVKSYSVIEYVNKILGDDYKKNNEVVNSLWFGVPQERRRFIMIGVRSDIMQQEEIEMPKDSGVKIVTVGQAIEDLKDYDTNEDDNEPEKILYTPSMEKLSDYAIIMREGSVGISNHIVPKSRDKAKARFSALKEGENFHNLDSGLKDNYAVPERTQNSIYLRLDSNRPSGTVINVRKSMWIHPTIDRAISVREAARLQSFPDRFVFKGTKDAQYQQVGNAVPPLMAKGIAEVVLKYL</sequence>
<dbReference type="GO" id="GO:0003886">
    <property type="term" value="F:DNA (cytosine-5-)-methyltransferase activity"/>
    <property type="evidence" value="ECO:0007669"/>
    <property type="project" value="TreeGrafter"/>
</dbReference>
<dbReference type="InterPro" id="IPR029063">
    <property type="entry name" value="SAM-dependent_MTases_sf"/>
</dbReference>
<dbReference type="PROSITE" id="PS00095">
    <property type="entry name" value="C5_MTASE_2"/>
    <property type="match status" value="1"/>
</dbReference>
<dbReference type="Gene3D" id="3.90.120.10">
    <property type="entry name" value="DNA Methylase, subunit A, domain 2"/>
    <property type="match status" value="1"/>
</dbReference>
<keyword evidence="1" id="KW-0808">Transferase</keyword>
<dbReference type="InterPro" id="IPR001525">
    <property type="entry name" value="C5_MeTfrase"/>
</dbReference>
<keyword evidence="1 2" id="KW-0489">Methyltransferase</keyword>
<evidence type="ECO:0000313" key="3">
    <source>
        <dbReference type="Proteomes" id="UP001055091"/>
    </source>
</evidence>
<keyword evidence="1" id="KW-0949">S-adenosyl-L-methionine</keyword>
<comment type="similarity">
    <text evidence="1">Belongs to the class I-like SAM-binding methyltransferase superfamily. C5-methyltransferase family.</text>
</comment>
<evidence type="ECO:0000313" key="2">
    <source>
        <dbReference type="EMBL" id="GKG98754.1"/>
    </source>
</evidence>
<dbReference type="Gene3D" id="3.40.50.150">
    <property type="entry name" value="Vaccinia Virus protein VP39"/>
    <property type="match status" value="2"/>
</dbReference>
<comment type="caution">
    <text evidence="2">The sequence shown here is derived from an EMBL/GenBank/DDBJ whole genome shotgun (WGS) entry which is preliminary data.</text>
</comment>
<dbReference type="InterPro" id="IPR031303">
    <property type="entry name" value="C5_meth_CS"/>
</dbReference>
<gene>
    <name evidence="2" type="ORF">CE91St55_07360</name>
</gene>
<accession>A0A413XHD1</accession>
<dbReference type="PROSITE" id="PS00094">
    <property type="entry name" value="C5_MTASE_1"/>
    <property type="match status" value="1"/>
</dbReference>
<dbReference type="PANTHER" id="PTHR10629">
    <property type="entry name" value="CYTOSINE-SPECIFIC METHYLTRANSFERASE"/>
    <property type="match status" value="1"/>
</dbReference>
<feature type="active site" evidence="1">
    <location>
        <position position="80"/>
    </location>
</feature>
<dbReference type="PROSITE" id="PS51679">
    <property type="entry name" value="SAM_MT_C5"/>
    <property type="match status" value="1"/>
</dbReference>
<dbReference type="GO" id="GO:0044027">
    <property type="term" value="P:negative regulation of gene expression via chromosomal CpG island methylation"/>
    <property type="evidence" value="ECO:0007669"/>
    <property type="project" value="TreeGrafter"/>
</dbReference>
<dbReference type="InterPro" id="IPR018117">
    <property type="entry name" value="C5_DNA_meth_AS"/>
</dbReference>
<dbReference type="RefSeq" id="WP_006772171.1">
    <property type="nucleotide sequence ID" value="NZ_BQNJ01000001.1"/>
</dbReference>
<dbReference type="PRINTS" id="PR00105">
    <property type="entry name" value="C5METTRFRASE"/>
</dbReference>